<gene>
    <name evidence="3" type="ORF">KME25_21225</name>
</gene>
<sequence length="455" mass="49889">MFIDKSKALLDNPKQMNYGIAVTDVDGDGSFELFVAGYNGANLVLKYNGEGFVNIADDVLADAGRQAIGVAAGDIDGDGREEIYVLNTDSYAGRKQFADRLFDYQDGKWVDLFSLPENQNVLNLTAGRSVICIDRHGNGKYGFFIANYGSPMRLYELDDNGRLVDVAPEAGLDLTTGGRGIISLPLVSDRMDIFTTNERGPNFLFCNQGDGTFEEIAELAGISDPYQNGRGLAVLDADEDGRFDIVYGNWQGRHRMYLQQEPGKFKEVASPDMAMPSRIRTVIAADFDNDGYEELFFNNIGEPNRLFARQGDNWKMIDTGDAWEPDGWGTGAAVGDLDEDGQLAVFISHGESGSQPMTLYSPPKNDNSWLRVLPLTAQGAPARGAIVTLVGEDRTQRRVIDAGSGYLCQMEPVAHFGLGKNPFVKHVEVRWTDGKTATIESPKPNQIIRVSHPSS</sequence>
<name>A0A951PMW4_9CYAN</name>
<evidence type="ECO:0000313" key="3">
    <source>
        <dbReference type="EMBL" id="MBW4546940.1"/>
    </source>
</evidence>
<dbReference type="Pfam" id="PF13517">
    <property type="entry name" value="FG-GAP_3"/>
    <property type="match status" value="2"/>
</dbReference>
<dbReference type="PANTHER" id="PTHR16026:SF0">
    <property type="entry name" value="CARTILAGE ACIDIC PROTEIN 1"/>
    <property type="match status" value="1"/>
</dbReference>
<proteinExistence type="predicted"/>
<accession>A0A951PMW4</accession>
<dbReference type="InterPro" id="IPR013517">
    <property type="entry name" value="FG-GAP"/>
</dbReference>
<reference evidence="3" key="1">
    <citation type="submission" date="2021-05" db="EMBL/GenBank/DDBJ databases">
        <authorList>
            <person name="Pietrasiak N."/>
            <person name="Ward R."/>
            <person name="Stajich J.E."/>
            <person name="Kurbessoian T."/>
        </authorList>
    </citation>
    <scope>NUCLEOTIDE SEQUENCE</scope>
    <source>
        <strain evidence="3">CPER-KK1</strain>
    </source>
</reference>
<evidence type="ECO:0000259" key="2">
    <source>
        <dbReference type="Pfam" id="PF07593"/>
    </source>
</evidence>
<feature type="domain" description="ASPIC/UnbV" evidence="2">
    <location>
        <begin position="382"/>
        <end position="448"/>
    </location>
</feature>
<evidence type="ECO:0000313" key="4">
    <source>
        <dbReference type="Proteomes" id="UP000753908"/>
    </source>
</evidence>
<evidence type="ECO:0000256" key="1">
    <source>
        <dbReference type="ARBA" id="ARBA00022729"/>
    </source>
</evidence>
<dbReference type="SUPFAM" id="SSF69318">
    <property type="entry name" value="Integrin alpha N-terminal domain"/>
    <property type="match status" value="1"/>
</dbReference>
<organism evidence="3 4">
    <name type="scientific">Symplocastrum torsivum CPER-KK1</name>
    <dbReference type="NCBI Taxonomy" id="450513"/>
    <lineage>
        <taxon>Bacteria</taxon>
        <taxon>Bacillati</taxon>
        <taxon>Cyanobacteriota</taxon>
        <taxon>Cyanophyceae</taxon>
        <taxon>Oscillatoriophycideae</taxon>
        <taxon>Oscillatoriales</taxon>
        <taxon>Microcoleaceae</taxon>
        <taxon>Symplocastrum</taxon>
    </lineage>
</organism>
<dbReference type="PANTHER" id="PTHR16026">
    <property type="entry name" value="CARTILAGE ACIDIC PROTEIN 1"/>
    <property type="match status" value="1"/>
</dbReference>
<dbReference type="Proteomes" id="UP000753908">
    <property type="component" value="Unassembled WGS sequence"/>
</dbReference>
<dbReference type="InterPro" id="IPR027039">
    <property type="entry name" value="Crtac1"/>
</dbReference>
<keyword evidence="1" id="KW-0732">Signal</keyword>
<dbReference type="AlphaFoldDB" id="A0A951PMW4"/>
<comment type="caution">
    <text evidence="3">The sequence shown here is derived from an EMBL/GenBank/DDBJ whole genome shotgun (WGS) entry which is preliminary data.</text>
</comment>
<dbReference type="Pfam" id="PF07593">
    <property type="entry name" value="UnbV_ASPIC"/>
    <property type="match status" value="1"/>
</dbReference>
<reference evidence="3" key="2">
    <citation type="journal article" date="2022" name="Microbiol. Resour. Announc.">
        <title>Metagenome Sequencing to Explore Phylogenomics of Terrestrial Cyanobacteria.</title>
        <authorList>
            <person name="Ward R.D."/>
            <person name="Stajich J.E."/>
            <person name="Johansen J.R."/>
            <person name="Huntemann M."/>
            <person name="Clum A."/>
            <person name="Foster B."/>
            <person name="Foster B."/>
            <person name="Roux S."/>
            <person name="Palaniappan K."/>
            <person name="Varghese N."/>
            <person name="Mukherjee S."/>
            <person name="Reddy T.B.K."/>
            <person name="Daum C."/>
            <person name="Copeland A."/>
            <person name="Chen I.A."/>
            <person name="Ivanova N.N."/>
            <person name="Kyrpides N.C."/>
            <person name="Shapiro N."/>
            <person name="Eloe-Fadrosh E.A."/>
            <person name="Pietrasiak N."/>
        </authorList>
    </citation>
    <scope>NUCLEOTIDE SEQUENCE</scope>
    <source>
        <strain evidence="3">CPER-KK1</strain>
    </source>
</reference>
<dbReference type="InterPro" id="IPR028994">
    <property type="entry name" value="Integrin_alpha_N"/>
</dbReference>
<dbReference type="InterPro" id="IPR011519">
    <property type="entry name" value="UnbV_ASPIC"/>
</dbReference>
<dbReference type="EMBL" id="JAHHIF010000032">
    <property type="protein sequence ID" value="MBW4546940.1"/>
    <property type="molecule type" value="Genomic_DNA"/>
</dbReference>
<dbReference type="Gene3D" id="2.130.10.130">
    <property type="entry name" value="Integrin alpha, N-terminal"/>
    <property type="match status" value="1"/>
</dbReference>
<protein>
    <submittedName>
        <fullName evidence="3">CRTAC1 family protein</fullName>
    </submittedName>
</protein>